<keyword evidence="6 7" id="KW-0472">Membrane</keyword>
<evidence type="ECO:0000256" key="4">
    <source>
        <dbReference type="ARBA" id="ARBA00022729"/>
    </source>
</evidence>
<evidence type="ECO:0000256" key="2">
    <source>
        <dbReference type="ARBA" id="ARBA00008880"/>
    </source>
</evidence>
<dbReference type="InterPro" id="IPR013784">
    <property type="entry name" value="Carb-bd-like_fold"/>
</dbReference>
<evidence type="ECO:0000256" key="1">
    <source>
        <dbReference type="ARBA" id="ARBA00004167"/>
    </source>
</evidence>
<comment type="similarity">
    <text evidence="2">Belongs to the EMC7 family.</text>
</comment>
<dbReference type="InterPro" id="IPR039163">
    <property type="entry name" value="EMC7"/>
</dbReference>
<dbReference type="Proteomes" id="UP000678393">
    <property type="component" value="Unassembled WGS sequence"/>
</dbReference>
<dbReference type="EMBL" id="CAJHNH020000513">
    <property type="protein sequence ID" value="CAG5118202.1"/>
    <property type="molecule type" value="Genomic_DNA"/>
</dbReference>
<feature type="signal peptide" evidence="8">
    <location>
        <begin position="1"/>
        <end position="25"/>
    </location>
</feature>
<feature type="chain" id="PRO_5035814986" description="ER membrane protein complex subunit 7 beta-sandwich domain-containing protein" evidence="8">
    <location>
        <begin position="26"/>
        <end position="232"/>
    </location>
</feature>
<reference evidence="10" key="1">
    <citation type="submission" date="2021-04" db="EMBL/GenBank/DDBJ databases">
        <authorList>
            <consortium name="Molecular Ecology Group"/>
        </authorList>
    </citation>
    <scope>NUCLEOTIDE SEQUENCE</scope>
</reference>
<evidence type="ECO:0000313" key="10">
    <source>
        <dbReference type="EMBL" id="CAG5118202.1"/>
    </source>
</evidence>
<dbReference type="Gene3D" id="2.60.40.1120">
    <property type="entry name" value="Carboxypeptidase-like, regulatory domain"/>
    <property type="match status" value="1"/>
</dbReference>
<dbReference type="OrthoDB" id="27095at2759"/>
<dbReference type="GO" id="GO:0072546">
    <property type="term" value="C:EMC complex"/>
    <property type="evidence" value="ECO:0007669"/>
    <property type="project" value="TreeGrafter"/>
</dbReference>
<dbReference type="Pfam" id="PF09430">
    <property type="entry name" value="EMC7_beta-sandw"/>
    <property type="match status" value="1"/>
</dbReference>
<evidence type="ECO:0000256" key="6">
    <source>
        <dbReference type="ARBA" id="ARBA00023136"/>
    </source>
</evidence>
<proteinExistence type="inferred from homology"/>
<accession>A0A8S3YRU9</accession>
<dbReference type="GO" id="GO:0030246">
    <property type="term" value="F:carbohydrate binding"/>
    <property type="evidence" value="ECO:0007669"/>
    <property type="project" value="InterPro"/>
</dbReference>
<keyword evidence="11" id="KW-1185">Reference proteome</keyword>
<dbReference type="SUPFAM" id="SSF49452">
    <property type="entry name" value="Starch-binding domain-like"/>
    <property type="match status" value="1"/>
</dbReference>
<sequence length="232" mass="26288">MEEPIQYIQFLLCLFLFNWNSFVSGTGSELEDFNDKAEFKIEGKVYFASKDKEWTMNTRVLVDGGNYLGFVRPDGSFVVHGIPAGSYTVEIANPNALFETVRVEITSKGKIRARRVNVLQPNLVKTVAYPLEFRERGRPNYFHKREQWRLTDFLFNPMVLTMIVPLLLIMVLPKLMNAADADTQKEMQSQMNVLNSRPNMPDAAELFTNLFSGGASKKAAKPKPIASGKRGK</sequence>
<dbReference type="AlphaFoldDB" id="A0A8S3YRU9"/>
<feature type="domain" description="ER membrane protein complex subunit 7 beta-sandwich" evidence="9">
    <location>
        <begin position="50"/>
        <end position="160"/>
    </location>
</feature>
<gene>
    <name evidence="10" type="ORF">CUNI_LOCUS3760</name>
</gene>
<dbReference type="PANTHER" id="PTHR13605">
    <property type="entry name" value="ER MEMBRANE PROTEIN COMPLEX SUBUNIT 7"/>
    <property type="match status" value="1"/>
</dbReference>
<keyword evidence="4 8" id="KW-0732">Signal</keyword>
<dbReference type="PANTHER" id="PTHR13605:SF4">
    <property type="entry name" value="ER MEMBRANE PROTEIN COMPLEX SUBUNIT 7"/>
    <property type="match status" value="1"/>
</dbReference>
<dbReference type="InterPro" id="IPR019008">
    <property type="entry name" value="Beta_sandwich_EMC7"/>
</dbReference>
<evidence type="ECO:0000259" key="9">
    <source>
        <dbReference type="Pfam" id="PF09430"/>
    </source>
</evidence>
<protein>
    <recommendedName>
        <fullName evidence="9">ER membrane protein complex subunit 7 beta-sandwich domain-containing protein</fullName>
    </recommendedName>
</protein>
<comment type="caution">
    <text evidence="10">The sequence shown here is derived from an EMBL/GenBank/DDBJ whole genome shotgun (WGS) entry which is preliminary data.</text>
</comment>
<evidence type="ECO:0000256" key="5">
    <source>
        <dbReference type="ARBA" id="ARBA00022989"/>
    </source>
</evidence>
<evidence type="ECO:0000256" key="7">
    <source>
        <dbReference type="SAM" id="Phobius"/>
    </source>
</evidence>
<comment type="subcellular location">
    <subcellularLocation>
        <location evidence="1">Membrane</location>
        <topology evidence="1">Single-pass membrane protein</topology>
    </subcellularLocation>
</comment>
<keyword evidence="5 7" id="KW-1133">Transmembrane helix</keyword>
<feature type="transmembrane region" description="Helical" evidence="7">
    <location>
        <begin position="153"/>
        <end position="172"/>
    </location>
</feature>
<organism evidence="10 11">
    <name type="scientific">Candidula unifasciata</name>
    <dbReference type="NCBI Taxonomy" id="100452"/>
    <lineage>
        <taxon>Eukaryota</taxon>
        <taxon>Metazoa</taxon>
        <taxon>Spiralia</taxon>
        <taxon>Lophotrochozoa</taxon>
        <taxon>Mollusca</taxon>
        <taxon>Gastropoda</taxon>
        <taxon>Heterobranchia</taxon>
        <taxon>Euthyneura</taxon>
        <taxon>Panpulmonata</taxon>
        <taxon>Eupulmonata</taxon>
        <taxon>Stylommatophora</taxon>
        <taxon>Helicina</taxon>
        <taxon>Helicoidea</taxon>
        <taxon>Geomitridae</taxon>
        <taxon>Candidula</taxon>
    </lineage>
</organism>
<keyword evidence="3 7" id="KW-0812">Transmembrane</keyword>
<evidence type="ECO:0000256" key="3">
    <source>
        <dbReference type="ARBA" id="ARBA00022692"/>
    </source>
</evidence>
<evidence type="ECO:0000256" key="8">
    <source>
        <dbReference type="SAM" id="SignalP"/>
    </source>
</evidence>
<evidence type="ECO:0000313" key="11">
    <source>
        <dbReference type="Proteomes" id="UP000678393"/>
    </source>
</evidence>
<name>A0A8S3YRU9_9EUPU</name>